<dbReference type="InParanoid" id="A0LN51"/>
<dbReference type="KEGG" id="sfu:Sfum_3180"/>
<dbReference type="InterPro" id="IPR019238">
    <property type="entry name" value="AbiEi_2"/>
</dbReference>
<reference evidence="1 2" key="1">
    <citation type="submission" date="2006-10" db="EMBL/GenBank/DDBJ databases">
        <title>Complete sequence of Syntrophobacter fumaroxidans MPOB.</title>
        <authorList>
            <consortium name="US DOE Joint Genome Institute"/>
            <person name="Copeland A."/>
            <person name="Lucas S."/>
            <person name="Lapidus A."/>
            <person name="Barry K."/>
            <person name="Detter J.C."/>
            <person name="Glavina del Rio T."/>
            <person name="Hammon N."/>
            <person name="Israni S."/>
            <person name="Pitluck S."/>
            <person name="Goltsman E.G."/>
            <person name="Martinez M."/>
            <person name="Schmutz J."/>
            <person name="Larimer F."/>
            <person name="Land M."/>
            <person name="Hauser L."/>
            <person name="Kyrpides N."/>
            <person name="Kim E."/>
            <person name="Boone D.R."/>
            <person name="Brockman F."/>
            <person name="Culley D."/>
            <person name="Ferry J."/>
            <person name="Gunsalus R."/>
            <person name="McInerney M.J."/>
            <person name="Morrison M."/>
            <person name="Plugge C."/>
            <person name="Rohlin L."/>
            <person name="Scholten J."/>
            <person name="Sieber J."/>
            <person name="Stams A.J.M."/>
            <person name="Worm P."/>
            <person name="Henstra A.M."/>
            <person name="Richardson P."/>
        </authorList>
    </citation>
    <scope>NUCLEOTIDE SEQUENCE [LARGE SCALE GENOMIC DNA]</scope>
    <source>
        <strain evidence="2">DSM 10017 / MPOB</strain>
    </source>
</reference>
<proteinExistence type="predicted"/>
<evidence type="ECO:0000313" key="1">
    <source>
        <dbReference type="EMBL" id="ABK18853.1"/>
    </source>
</evidence>
<name>A0LN51_SYNFM</name>
<organism evidence="1 2">
    <name type="scientific">Syntrophobacter fumaroxidans (strain DSM 10017 / MPOB)</name>
    <dbReference type="NCBI Taxonomy" id="335543"/>
    <lineage>
        <taxon>Bacteria</taxon>
        <taxon>Pseudomonadati</taxon>
        <taxon>Thermodesulfobacteriota</taxon>
        <taxon>Syntrophobacteria</taxon>
        <taxon>Syntrophobacterales</taxon>
        <taxon>Syntrophobacteraceae</taxon>
        <taxon>Syntrophobacter</taxon>
    </lineage>
</organism>
<accession>A0LN51</accession>
<dbReference type="Pfam" id="PF09952">
    <property type="entry name" value="AbiEi_2"/>
    <property type="match status" value="1"/>
</dbReference>
<evidence type="ECO:0000313" key="2">
    <source>
        <dbReference type="Proteomes" id="UP000001784"/>
    </source>
</evidence>
<dbReference type="Proteomes" id="UP000001784">
    <property type="component" value="Chromosome"/>
</dbReference>
<evidence type="ECO:0008006" key="3">
    <source>
        <dbReference type="Google" id="ProtNLM"/>
    </source>
</evidence>
<dbReference type="AlphaFoldDB" id="A0LN51"/>
<dbReference type="RefSeq" id="WP_011699978.1">
    <property type="nucleotide sequence ID" value="NC_008554.1"/>
</dbReference>
<gene>
    <name evidence="1" type="ordered locus">Sfum_3180</name>
</gene>
<protein>
    <recommendedName>
        <fullName evidence="3">Transcriptional regulator, AbiEi antitoxin, Type IV TA system</fullName>
    </recommendedName>
</protein>
<dbReference type="eggNOG" id="COG4861">
    <property type="taxonomic scope" value="Bacteria"/>
</dbReference>
<dbReference type="EMBL" id="CP000478">
    <property type="protein sequence ID" value="ABK18853.1"/>
    <property type="molecule type" value="Genomic_DNA"/>
</dbReference>
<sequence>MKISPEEFAEKAVNAIHSCLEGIPFVEIKAIIKEVRSSYRRPDLLITVGLPYGEQSLIAEMKSSGEPRYVREAASQLVKYRYSAPPGTYGLVIAPFISPKAAEICAEEKIGYVDFSGNCLLSFGYVYLERQGRPNLFAERRDLRSLYSPKAERILRVLLTSPHGRWKLQDLAKEAQVSLGQVSKVKALLGAREWSSPEHGQFQLTKPFELLSEWAANYDAKRNEGRNFYTFKKVWEFEADLAEACAESGTEYALTGFSGAARLAPAVRYQRAAAYVNVPQEELAFRLGLKEVSSGANVLLMRPYDAGVFYGIRSVGDIRIASPVQLYLDLMAIKGRGEEAAQAVLEQAIMPLW</sequence>
<keyword evidence="2" id="KW-1185">Reference proteome</keyword>
<dbReference type="HOGENOM" id="CLU_046387_0_0_7"/>